<dbReference type="Proteomes" id="UP000241507">
    <property type="component" value="Chromosome"/>
</dbReference>
<dbReference type="AlphaFoldDB" id="A0A2R3Z8I7"/>
<name>A0A2R3Z8I7_9FLAO</name>
<sequence length="71" mass="8827">MHDYDGFWGGMHLIWWFIWIAFLIWVFLIPTQWGKRTRRDEPLDILKRRFARGEISKEEFEEQKKVLESNE</sequence>
<dbReference type="KEGG" id="grs:C7S20_15680"/>
<dbReference type="InterPro" id="IPR018649">
    <property type="entry name" value="SHOCT"/>
</dbReference>
<keyword evidence="4" id="KW-1185">Reference proteome</keyword>
<accession>A0A2R3Z8I7</accession>
<gene>
    <name evidence="3" type="ORF">C7S20_15680</name>
</gene>
<keyword evidence="1" id="KW-1133">Transmembrane helix</keyword>
<evidence type="ECO:0000313" key="4">
    <source>
        <dbReference type="Proteomes" id="UP000241507"/>
    </source>
</evidence>
<dbReference type="EMBL" id="CP028136">
    <property type="protein sequence ID" value="AVR46588.1"/>
    <property type="molecule type" value="Genomic_DNA"/>
</dbReference>
<dbReference type="RefSeq" id="WP_107013361.1">
    <property type="nucleotide sequence ID" value="NZ_CP028136.1"/>
</dbReference>
<organism evidence="3 4">
    <name type="scientific">Christiangramia fulva</name>
    <dbReference type="NCBI Taxonomy" id="2126553"/>
    <lineage>
        <taxon>Bacteria</taxon>
        <taxon>Pseudomonadati</taxon>
        <taxon>Bacteroidota</taxon>
        <taxon>Flavobacteriia</taxon>
        <taxon>Flavobacteriales</taxon>
        <taxon>Flavobacteriaceae</taxon>
        <taxon>Christiangramia</taxon>
    </lineage>
</organism>
<keyword evidence="1" id="KW-0472">Membrane</keyword>
<protein>
    <recommendedName>
        <fullName evidence="2">SHOCT domain-containing protein</fullName>
    </recommendedName>
</protein>
<dbReference type="OrthoDB" id="5421551at2"/>
<feature type="transmembrane region" description="Helical" evidence="1">
    <location>
        <begin position="6"/>
        <end position="29"/>
    </location>
</feature>
<evidence type="ECO:0000256" key="1">
    <source>
        <dbReference type="SAM" id="Phobius"/>
    </source>
</evidence>
<evidence type="ECO:0000259" key="2">
    <source>
        <dbReference type="Pfam" id="PF09851"/>
    </source>
</evidence>
<reference evidence="4" key="1">
    <citation type="submission" date="2018-03" db="EMBL/GenBank/DDBJ databases">
        <title>Gramella fulva sp. nov., isolated from a dry surface of tidal flat.</title>
        <authorList>
            <person name="Hwang S.H."/>
            <person name="Hwang W.M."/>
            <person name="Kang K."/>
            <person name="Ahn T.-Y."/>
        </authorList>
    </citation>
    <scope>NUCLEOTIDE SEQUENCE [LARGE SCALE GENOMIC DNA]</scope>
    <source>
        <strain evidence="4">SH35</strain>
    </source>
</reference>
<dbReference type="Pfam" id="PF09851">
    <property type="entry name" value="SHOCT"/>
    <property type="match status" value="1"/>
</dbReference>
<keyword evidence="1" id="KW-0812">Transmembrane</keyword>
<feature type="domain" description="SHOCT" evidence="2">
    <location>
        <begin position="41"/>
        <end position="67"/>
    </location>
</feature>
<proteinExistence type="predicted"/>
<evidence type="ECO:0000313" key="3">
    <source>
        <dbReference type="EMBL" id="AVR46588.1"/>
    </source>
</evidence>